<dbReference type="Proteomes" id="UP000188879">
    <property type="component" value="Unassembled WGS sequence"/>
</dbReference>
<comment type="caution">
    <text evidence="12">The sequence shown here is derived from an EMBL/GenBank/DDBJ whole genome shotgun (WGS) entry which is preliminary data.</text>
</comment>
<evidence type="ECO:0000256" key="4">
    <source>
        <dbReference type="ARBA" id="ARBA00022729"/>
    </source>
</evidence>
<evidence type="ECO:0000259" key="11">
    <source>
        <dbReference type="PROSITE" id="PS51760"/>
    </source>
</evidence>
<keyword evidence="6 10" id="KW-0119">Carbohydrate metabolism</keyword>
<evidence type="ECO:0000256" key="7">
    <source>
        <dbReference type="ARBA" id="ARBA00023295"/>
    </source>
</evidence>
<gene>
    <name evidence="12" type="ORF">BKE38_23360</name>
</gene>
<dbReference type="SUPFAM" id="SSF51445">
    <property type="entry name" value="(Trans)glycosidases"/>
    <property type="match status" value="1"/>
</dbReference>
<dbReference type="Pfam" id="PF00331">
    <property type="entry name" value="Glyco_hydro_10"/>
    <property type="match status" value="1"/>
</dbReference>
<dbReference type="EMBL" id="MLCO01000278">
    <property type="protein sequence ID" value="ONG47441.1"/>
    <property type="molecule type" value="Genomic_DNA"/>
</dbReference>
<dbReference type="GO" id="GO:0045493">
    <property type="term" value="P:xylan catabolic process"/>
    <property type="evidence" value="ECO:0007669"/>
    <property type="project" value="UniProtKB-KW"/>
</dbReference>
<comment type="similarity">
    <text evidence="2 10">Belongs to the glycosyl hydrolase 10 (cellulase F) family.</text>
</comment>
<dbReference type="Gene3D" id="3.20.20.80">
    <property type="entry name" value="Glycosidases"/>
    <property type="match status" value="1"/>
</dbReference>
<dbReference type="GO" id="GO:0031176">
    <property type="term" value="F:endo-1,4-beta-xylanase activity"/>
    <property type="evidence" value="ECO:0007669"/>
    <property type="project" value="UniProtKB-EC"/>
</dbReference>
<keyword evidence="13" id="KW-1185">Reference proteome</keyword>
<keyword evidence="5 10" id="KW-0378">Hydrolase</keyword>
<dbReference type="PANTHER" id="PTHR31490:SF88">
    <property type="entry name" value="BETA-XYLANASE"/>
    <property type="match status" value="1"/>
</dbReference>
<dbReference type="SMART" id="SM00633">
    <property type="entry name" value="Glyco_10"/>
    <property type="match status" value="1"/>
</dbReference>
<feature type="domain" description="GH10" evidence="11">
    <location>
        <begin position="32"/>
        <end position="363"/>
    </location>
</feature>
<evidence type="ECO:0000256" key="1">
    <source>
        <dbReference type="ARBA" id="ARBA00000681"/>
    </source>
</evidence>
<keyword evidence="7 10" id="KW-0326">Glycosidase</keyword>
<evidence type="ECO:0000313" key="12">
    <source>
        <dbReference type="EMBL" id="ONG47441.1"/>
    </source>
</evidence>
<protein>
    <recommendedName>
        <fullName evidence="10">Beta-xylanase</fullName>
        <ecNumber evidence="10">3.2.1.8</ecNumber>
    </recommendedName>
</protein>
<comment type="catalytic activity">
    <reaction evidence="1 10">
        <text>Endohydrolysis of (1-&gt;4)-beta-D-xylosidic linkages in xylans.</text>
        <dbReference type="EC" id="3.2.1.8"/>
    </reaction>
</comment>
<organism evidence="12 13">
    <name type="scientific">Teichococcus deserti</name>
    <dbReference type="NCBI Taxonomy" id="1817963"/>
    <lineage>
        <taxon>Bacteria</taxon>
        <taxon>Pseudomonadati</taxon>
        <taxon>Pseudomonadota</taxon>
        <taxon>Alphaproteobacteria</taxon>
        <taxon>Acetobacterales</taxon>
        <taxon>Roseomonadaceae</taxon>
        <taxon>Roseomonas</taxon>
    </lineage>
</organism>
<accession>A0A1V2GWX4</accession>
<dbReference type="PROSITE" id="PS00591">
    <property type="entry name" value="GH10_1"/>
    <property type="match status" value="1"/>
</dbReference>
<proteinExistence type="inferred from homology"/>
<evidence type="ECO:0000256" key="6">
    <source>
        <dbReference type="ARBA" id="ARBA00023277"/>
    </source>
</evidence>
<feature type="active site" description="Nucleophile" evidence="9">
    <location>
        <position position="277"/>
    </location>
</feature>
<evidence type="ECO:0000256" key="5">
    <source>
        <dbReference type="ARBA" id="ARBA00022801"/>
    </source>
</evidence>
<dbReference type="AlphaFoldDB" id="A0A1V2GWX4"/>
<evidence type="ECO:0000256" key="9">
    <source>
        <dbReference type="PROSITE-ProRule" id="PRU10061"/>
    </source>
</evidence>
<dbReference type="PROSITE" id="PS51257">
    <property type="entry name" value="PROKAR_LIPOPROTEIN"/>
    <property type="match status" value="1"/>
</dbReference>
<keyword evidence="4" id="KW-0732">Signal</keyword>
<dbReference type="InterPro" id="IPR017853">
    <property type="entry name" value="GH"/>
</dbReference>
<dbReference type="EC" id="3.2.1.8" evidence="10"/>
<dbReference type="PRINTS" id="PR00134">
    <property type="entry name" value="GLHYDRLASE10"/>
</dbReference>
<dbReference type="InterPro" id="IPR001000">
    <property type="entry name" value="GH10_dom"/>
</dbReference>
<evidence type="ECO:0000256" key="8">
    <source>
        <dbReference type="ARBA" id="ARBA00023326"/>
    </source>
</evidence>
<evidence type="ECO:0000256" key="3">
    <source>
        <dbReference type="ARBA" id="ARBA00022651"/>
    </source>
</evidence>
<reference evidence="12 13" key="1">
    <citation type="submission" date="2016-10" db="EMBL/GenBank/DDBJ databases">
        <title>Draft Genome sequence of Roseomonas sp. strain M3.</title>
        <authorList>
            <person name="Subhash Y."/>
            <person name="Lee S."/>
        </authorList>
    </citation>
    <scope>NUCLEOTIDE SEQUENCE [LARGE SCALE GENOMIC DNA]</scope>
    <source>
        <strain evidence="12 13">M3</strain>
    </source>
</reference>
<evidence type="ECO:0000256" key="2">
    <source>
        <dbReference type="ARBA" id="ARBA00007495"/>
    </source>
</evidence>
<keyword evidence="3" id="KW-0858">Xylan degradation</keyword>
<sequence>MARRGFLLAGSGLALSSCVRARAQDQQMPEVLRAMTGLGEIARARGISFGAAMLTHLMQRDPAYEAAFAAEAAVIVSEWEGKFAALQPEEGKFDTSLLDAQLRWAQQRGRTLRGHALVWHESLPAWAERALTEGRDRALGIMTAHFDRVLSHTRSQIRDWDVVNEPIATAGDQLRDTPWLRALGPEYIDIALKMARERDPTLRIVLNEYGFEEDVPEALLKRQQLLALLRGLLERKVPLDALGIQGHLHMSRPFNAASFAGFLAEVRSLGLQVLITELDIRETWDAPQEIAARDALVAERTYAFVSTALEGGARTVLSWGLSDKYSWLANTPAVAMGQGRVHRGLPLDDNWQRKPMWHALARAFRGGD</sequence>
<evidence type="ECO:0000256" key="10">
    <source>
        <dbReference type="RuleBase" id="RU361174"/>
    </source>
</evidence>
<evidence type="ECO:0000313" key="13">
    <source>
        <dbReference type="Proteomes" id="UP000188879"/>
    </source>
</evidence>
<dbReference type="PANTHER" id="PTHR31490">
    <property type="entry name" value="GLYCOSYL HYDROLASE"/>
    <property type="match status" value="1"/>
</dbReference>
<dbReference type="InterPro" id="IPR031158">
    <property type="entry name" value="GH10_AS"/>
</dbReference>
<dbReference type="InterPro" id="IPR044846">
    <property type="entry name" value="GH10"/>
</dbReference>
<name>A0A1V2GWX4_9PROT</name>
<keyword evidence="8 10" id="KW-0624">Polysaccharide degradation</keyword>
<dbReference type="PROSITE" id="PS51760">
    <property type="entry name" value="GH10_2"/>
    <property type="match status" value="1"/>
</dbReference>